<organism evidence="1 2">
    <name type="scientific">Flexibacter flexilis DSM 6793</name>
    <dbReference type="NCBI Taxonomy" id="927664"/>
    <lineage>
        <taxon>Bacteria</taxon>
        <taxon>Pseudomonadati</taxon>
        <taxon>Bacteroidota</taxon>
        <taxon>Cytophagia</taxon>
        <taxon>Cytophagales</taxon>
        <taxon>Flexibacteraceae</taxon>
        <taxon>Flexibacter</taxon>
    </lineage>
</organism>
<dbReference type="AlphaFoldDB" id="A0A1I1KG80"/>
<dbReference type="EMBL" id="FOLE01000007">
    <property type="protein sequence ID" value="SFC59964.1"/>
    <property type="molecule type" value="Genomic_DNA"/>
</dbReference>
<sequence>MFKSLQHILLSETTFTSLVPSVDKFLSKKNNTLICSVL</sequence>
<gene>
    <name evidence="1" type="ORF">SAMN05421780_10754</name>
</gene>
<protein>
    <submittedName>
        <fullName evidence="1">Uncharacterized protein</fullName>
    </submittedName>
</protein>
<evidence type="ECO:0000313" key="2">
    <source>
        <dbReference type="Proteomes" id="UP000199514"/>
    </source>
</evidence>
<evidence type="ECO:0000313" key="1">
    <source>
        <dbReference type="EMBL" id="SFC59964.1"/>
    </source>
</evidence>
<name>A0A1I1KG80_9BACT</name>
<keyword evidence="2" id="KW-1185">Reference proteome</keyword>
<proteinExistence type="predicted"/>
<dbReference type="Proteomes" id="UP000199514">
    <property type="component" value="Unassembled WGS sequence"/>
</dbReference>
<accession>A0A1I1KG80</accession>
<reference evidence="1 2" key="1">
    <citation type="submission" date="2016-10" db="EMBL/GenBank/DDBJ databases">
        <authorList>
            <person name="de Groot N.N."/>
        </authorList>
    </citation>
    <scope>NUCLEOTIDE SEQUENCE [LARGE SCALE GENOMIC DNA]</scope>
    <source>
        <strain evidence="1 2">DSM 6793</strain>
    </source>
</reference>